<keyword evidence="13" id="KW-0406">Ion transport</keyword>
<dbReference type="PANTHER" id="PTHR45628">
    <property type="entry name" value="VOLTAGE-DEPENDENT CALCIUM CHANNEL TYPE A SUBUNIT ALPHA-1"/>
    <property type="match status" value="1"/>
</dbReference>
<feature type="binding site" evidence="18">
    <location>
        <position position="354"/>
    </location>
    <ligand>
        <name>Ca(2+)</name>
        <dbReference type="ChEBI" id="CHEBI:29108"/>
    </ligand>
</feature>
<evidence type="ECO:0000256" key="22">
    <source>
        <dbReference type="SAM" id="Phobius"/>
    </source>
</evidence>
<keyword evidence="4" id="KW-0597">Phosphoprotein</keyword>
<keyword evidence="3" id="KW-0813">Transport</keyword>
<feature type="transmembrane region" description="Helical" evidence="22">
    <location>
        <begin position="954"/>
        <end position="980"/>
    </location>
</feature>
<comment type="catalytic activity">
    <reaction evidence="17">
        <text>Ca(2+)(in) = Ca(2+)(out)</text>
        <dbReference type="Rhea" id="RHEA:29671"/>
        <dbReference type="ChEBI" id="CHEBI:29108"/>
    </reaction>
</comment>
<evidence type="ECO:0000256" key="1">
    <source>
        <dbReference type="ARBA" id="ARBA00004141"/>
    </source>
</evidence>
<protein>
    <recommendedName>
        <fullName evidence="20">Voltage-dependent L-type calcium channel subunit alpha</fullName>
    </recommendedName>
</protein>
<evidence type="ECO:0000256" key="7">
    <source>
        <dbReference type="ARBA" id="ARBA00022692"/>
    </source>
</evidence>
<dbReference type="Pfam" id="PF16905">
    <property type="entry name" value="GPHH"/>
    <property type="match status" value="1"/>
</dbReference>
<dbReference type="FunFam" id="1.20.120.350:FF:000069">
    <property type="entry name" value="Voltage-dependent L-type calcium channel subunit alpha"/>
    <property type="match status" value="1"/>
</dbReference>
<evidence type="ECO:0000256" key="8">
    <source>
        <dbReference type="ARBA" id="ARBA00022723"/>
    </source>
</evidence>
<keyword evidence="15" id="KW-1015">Disulfide bond</keyword>
<name>A0A672VDY8_STRHB</name>
<evidence type="ECO:0000256" key="19">
    <source>
        <dbReference type="PIRSR" id="PIRSR602077-3"/>
    </source>
</evidence>
<dbReference type="GO" id="GO:0008331">
    <property type="term" value="F:high voltage-gated calcium channel activity"/>
    <property type="evidence" value="ECO:0007669"/>
    <property type="project" value="TreeGrafter"/>
</dbReference>
<dbReference type="Gene3D" id="1.10.287.70">
    <property type="match status" value="4"/>
</dbReference>
<dbReference type="FunFam" id="1.20.120.350:FF:000010">
    <property type="entry name" value="Voltage-dependent L-type calcium channel subunit alpha"/>
    <property type="match status" value="1"/>
</dbReference>
<feature type="transmembrane region" description="Helical" evidence="22">
    <location>
        <begin position="1362"/>
        <end position="1385"/>
    </location>
</feature>
<dbReference type="InterPro" id="IPR005452">
    <property type="entry name" value="LVDCC_a1dsu"/>
</dbReference>
<feature type="transmembrane region" description="Helical" evidence="22">
    <location>
        <begin position="192"/>
        <end position="210"/>
    </location>
</feature>
<feature type="transmembrane region" description="Helical" evidence="22">
    <location>
        <begin position="264"/>
        <end position="287"/>
    </location>
</feature>
<feature type="transmembrane region" description="Helical" evidence="22">
    <location>
        <begin position="1206"/>
        <end position="1224"/>
    </location>
</feature>
<sequence length="2105" mass="239144">MHQQQQPERHPEEANYASSTRIPFPGDGPAIQSNSSAPSKPTVLSWQAAIDAARQAKAAQNMSTTTAQPVGSLSQRKRQQYAKSKKQGNTSSSRPPRALFCLSLNNPIRRACISLVEWKPFDIFILLSIFANCVALAVYIPFPEDDSNSTNHNLEKVEYAFLIIFTVETFLKIIAYGLLLHPNAYVRNGWNLLDFVIVVVGLFSVILEQLTKETEGGSHSGGKPGGFDVKALRAFRVLRPLRLVSGVPSLQVVLNSIIKAMVPLLHIALLVLFVIIIYAIIGLELFIGKMHKSCFLIDSVEEDPAPCAFSGNGRQCVMNGTECKGGWVGPNGGITNFDNFAFAMLTVFQCITMEGWTDVLYWVNDAIGCEWPWIYFVSLIILGSFFVLNLVLGVLSGEFSKEREKAKARGDFQKLREKQQLEEDLKGYLDWITQAEDIDPENDEEVDEEGKRNTSMPTSETESVNTENVSGEGENPACCGSLCRRWRRWNRFNRRKCRAAVKSVTFYWLVIVLVFLNTLTISSEHYNQPDWLTQIQDIANKVLLALFTCEMLVKMYSLGLQAYFVSLFNRFDCFVVCGGIVETILVELEIMSPLGISVFRCVRLLRIFKVTRHWASLSNLVASLLNSMKSIASLLLLLFLFIIIFSLLGMQLFGGKFNFDETQTKRSTFDNFPQALLTVFQILTGEDWNAVMYDGIMAYGGPSSSGMIVCIYFIILFICGNCILCIHWKNLQTGLCARDINKLVLGGSKLQWTCKLYLQPSQWQKPEKFYFLPPVGKQPYSTCLSLFDFFASENDKDPYPPCDVPDEEDEEDEPEVPAGPRPRRISELNMKEKITPIPEGSAFFIFSSTNPIRVGCHRLINHHIFTNLILVFIMLSSVSLAAEDPIRSHSFRNNILGYFDYAFTAIFTVEILLKILGYADYVFTSMFTFEIILKMTAFGAFLHKGSFCRNYFNLLDLLVVGVSLVSFGIQSSAISVVKILRVLRVLRPLRAINRAKGLKHVVQCVFVAIRTIGNIMIVTTLLQFMFACIGVQLFKGKFYRCTDEAKQNPEECRGIYIVYKDGDVDNPMVKERVWQNSDFNFDNVLSAMMALFTVSTFEGWPALLYKAIDSNGENVGPVYNYRVEISIFFIIYIIIIAFFMMNIFVGFVIVTFQEQGEQEYKNCELDKNQRQCVEYALKARPLRRYIPKNPYQYKFWYVVNSTGFEYIMFVLIMLNTLCLAMQHYGQSKLFNDAMDIMNMVFTGVFTVEMVLKLIAFKPKGYFSDAWNTFDSLIVIGSIVDVVLSEADHYFTDAWNTFDALIVVGSVVDIAITEVNVSSNCSYSARISITFFRLFRVMRLVKLLSRGEGIRTLLWTFIKSFQALPYVALLIAMLFFIYAVIGMQVFGKVAMRDNNQINRNNNFQTFPQAVLLLFRCATGEAWQEIMLACLPGKRCDPESDYNPGEEYTCGSNFAIIYFISFYMLCAFLIINLFVAVIMDNFDYLTRDWSILGPHHLDEFKRIWSEYDPEAKGRIKHLDVVTLLRRIQPPLGFGKLCPHRVACKRLVAMNMPLNSDGTVMFNATLFALVRTALKIKTEGNLEQANEELRAVIKKIWKKTSMKLLDQVVPPAGDDEVTVGKFYATFLIQDYFRKFKKRKEQGLVGKYPAKNTTIALQAGLRTLHDIGPEIRRAISCDLQDDEPEENNPEEEEDVYKRNGALFGNHINHISSDRRDSFQQINTTHRPLHVQRPSIPSASDTEKNMYHQAGNSVYHNHHNHNSVGKQVPNSTNANLNNANVFKVVHGKHTSFGNHEHRSENGYHSYSRTDHERRRRPSSRSVFQRKCSGIIIQRLKYSLRLFKATENCSKRPQYLIFLMNYGFPVANRRSSFNFECLRRQSSQDDIALSPNFHHRTALPLHLMQQQVMAVAGLDSSKAHKHSPSRSTRSWATPPATPPNRDRSPFYTPLIQVDRAESTEHMNGSLPSLHRSSWYTDDPEISYRTFTPANLTVPNDLRHKHSDKQRSADSLVEAVLISEGLGRYAKDPNFVSATKHEIADACDMTIDEMESAASNLLNGNISNGTNGDMFPILSRQDYELQDFGPGYSDEEPETGRYEEDLADEMICITSL</sequence>
<keyword evidence="10 18" id="KW-0106">Calcium</keyword>
<feature type="transmembrane region" description="Helical" evidence="22">
    <location>
        <begin position="160"/>
        <end position="180"/>
    </location>
</feature>
<feature type="region of interest" description="Disordered" evidence="21">
    <location>
        <begin position="1908"/>
        <end position="1940"/>
    </location>
</feature>
<feature type="region of interest" description="Disordered" evidence="21">
    <location>
        <begin position="1"/>
        <end position="42"/>
    </location>
</feature>
<dbReference type="InterPro" id="IPR005446">
    <property type="entry name" value="VDCC_L_a1su"/>
</dbReference>
<feature type="transmembrane region" description="Helical" evidence="22">
    <location>
        <begin position="123"/>
        <end position="140"/>
    </location>
</feature>
<dbReference type="Gene3D" id="6.10.250.2180">
    <property type="match status" value="1"/>
</dbReference>
<dbReference type="InterPro" id="IPR031649">
    <property type="entry name" value="GPHH_dom"/>
</dbReference>
<reference evidence="24" key="3">
    <citation type="submission" date="2025-09" db="UniProtKB">
        <authorList>
            <consortium name="Ensembl"/>
        </authorList>
    </citation>
    <scope>IDENTIFICATION</scope>
</reference>
<evidence type="ECO:0000313" key="24">
    <source>
        <dbReference type="Ensembl" id="ENSSHBP00005024747.1"/>
    </source>
</evidence>
<feature type="transmembrane region" description="Helical" evidence="22">
    <location>
        <begin position="920"/>
        <end position="942"/>
    </location>
</feature>
<dbReference type="Gene3D" id="6.10.250.2500">
    <property type="match status" value="1"/>
</dbReference>
<dbReference type="FunFam" id="1.10.287.70:FF:000009">
    <property type="entry name" value="Voltage-dependent L-type calcium channel subunit alpha"/>
    <property type="match status" value="1"/>
</dbReference>
<proteinExistence type="inferred from homology"/>
<evidence type="ECO:0000259" key="23">
    <source>
        <dbReference type="SMART" id="SM01062"/>
    </source>
</evidence>
<evidence type="ECO:0000256" key="11">
    <source>
        <dbReference type="ARBA" id="ARBA00022882"/>
    </source>
</evidence>
<feature type="transmembrane region" description="Helical" evidence="22">
    <location>
        <begin position="504"/>
        <end position="522"/>
    </location>
</feature>
<dbReference type="FunFam" id="1.20.120.350:FF:000001">
    <property type="entry name" value="Voltage-dependent L-type calcium channel subunit alpha"/>
    <property type="match status" value="1"/>
</dbReference>
<evidence type="ECO:0000256" key="15">
    <source>
        <dbReference type="ARBA" id="ARBA00023157"/>
    </source>
</evidence>
<evidence type="ECO:0000256" key="20">
    <source>
        <dbReference type="RuleBase" id="RU003808"/>
    </source>
</evidence>
<evidence type="ECO:0000256" key="21">
    <source>
        <dbReference type="SAM" id="MobiDB-lite"/>
    </source>
</evidence>
<keyword evidence="14 22" id="KW-0472">Membrane</keyword>
<reference evidence="24 25" key="1">
    <citation type="submission" date="2019-11" db="EMBL/GenBank/DDBJ databases">
        <title>Strigops habroptila (kakapo) genome, bStrHab1, primary haplotype, v2.</title>
        <authorList>
            <person name="Jarvis E.D."/>
            <person name="Howard J."/>
            <person name="Rhie A."/>
            <person name="Phillippy A."/>
            <person name="Korlach J."/>
            <person name="Digby A."/>
            <person name="Iorns D."/>
            <person name="Eason D."/>
            <person name="Robertson B."/>
            <person name="Raemaekers T."/>
            <person name="Howe K."/>
            <person name="Lewin H."/>
            <person name="Damas J."/>
            <person name="Hastie A."/>
            <person name="Tracey A."/>
            <person name="Chow W."/>
            <person name="Fedrigo O."/>
        </authorList>
    </citation>
    <scope>NUCLEOTIDE SEQUENCE [LARGE SCALE GENOMIC DNA]</scope>
</reference>
<keyword evidence="19" id="KW-0325">Glycoprotein</keyword>
<dbReference type="FunFam" id="1.20.120.350:FF:000037">
    <property type="entry name" value="Voltage-dependent L-type calcium channel subunit alpha"/>
    <property type="match status" value="1"/>
</dbReference>
<comment type="similarity">
    <text evidence="2">Belongs to the calcium channel alpha-1 subunit (TC 1.A.1.11) family. CACNA1D subfamily.</text>
</comment>
<keyword evidence="9" id="KW-0677">Repeat</keyword>
<keyword evidence="25" id="KW-1185">Reference proteome</keyword>
<dbReference type="FunFam" id="1.10.238.10:FF:000063">
    <property type="entry name" value="Voltage-dependent N-type calcium channel subunit alpha"/>
    <property type="match status" value="1"/>
</dbReference>
<dbReference type="SUPFAM" id="SSF81324">
    <property type="entry name" value="Voltage-gated potassium channels"/>
    <property type="match status" value="4"/>
</dbReference>
<keyword evidence="11 20" id="KW-0851">Voltage-gated channel</keyword>
<feature type="binding site" evidence="18">
    <location>
        <position position="686"/>
    </location>
    <ligand>
        <name>Ca(2+)</name>
        <dbReference type="ChEBI" id="CHEBI:29108"/>
    </ligand>
</feature>
<dbReference type="PANTHER" id="PTHR45628:SF11">
    <property type="entry name" value="VOLTAGE-DEPENDENT L-TYPE CALCIUM CHANNEL SUBUNIT ALPHA-1D"/>
    <property type="match status" value="1"/>
</dbReference>
<feature type="compositionally biased region" description="Acidic residues" evidence="21">
    <location>
        <begin position="804"/>
        <end position="815"/>
    </location>
</feature>
<feature type="region of interest" description="Disordered" evidence="21">
    <location>
        <begin position="1786"/>
        <end position="1816"/>
    </location>
</feature>
<dbReference type="GO" id="GO:0005891">
    <property type="term" value="C:voltage-gated calcium channel complex"/>
    <property type="evidence" value="ECO:0007669"/>
    <property type="project" value="InterPro"/>
</dbReference>
<comment type="subcellular location">
    <subcellularLocation>
        <location evidence="1 20">Membrane</location>
        <topology evidence="1 20">Multi-pass membrane protein</topology>
    </subcellularLocation>
</comment>
<dbReference type="Pfam" id="PF16885">
    <property type="entry name" value="CAC1F_C"/>
    <property type="match status" value="1"/>
</dbReference>
<evidence type="ECO:0000256" key="2">
    <source>
        <dbReference type="ARBA" id="ARBA00010354"/>
    </source>
</evidence>
<feature type="transmembrane region" description="Helical" evidence="22">
    <location>
        <begin position="634"/>
        <end position="653"/>
    </location>
</feature>
<dbReference type="Proteomes" id="UP000472266">
    <property type="component" value="Chromosome 12"/>
</dbReference>
<dbReference type="Pfam" id="PF08763">
    <property type="entry name" value="Ca_chan_IQ"/>
    <property type="match status" value="1"/>
</dbReference>
<evidence type="ECO:0000256" key="9">
    <source>
        <dbReference type="ARBA" id="ARBA00022737"/>
    </source>
</evidence>
<comment type="function">
    <text evidence="20">Voltage-sensitive calcium channels (VSCC) mediate the entry of calcium ions into excitable cells and are also involved in a variety of calcium-dependent processes, including muscle contraction, hormone or neurotransmitter release, gene expression, cell motility, cell division and cell death.</text>
</comment>
<evidence type="ECO:0000256" key="10">
    <source>
        <dbReference type="ARBA" id="ARBA00022837"/>
    </source>
</evidence>
<feature type="transmembrane region" description="Helical" evidence="22">
    <location>
        <begin position="706"/>
        <end position="728"/>
    </location>
</feature>
<evidence type="ECO:0000256" key="3">
    <source>
        <dbReference type="ARBA" id="ARBA00022448"/>
    </source>
</evidence>
<keyword evidence="6 20" id="KW-0107">Calcium channel</keyword>
<feature type="compositionally biased region" description="Basic residues" evidence="21">
    <location>
        <begin position="75"/>
        <end position="86"/>
    </location>
</feature>
<evidence type="ECO:0000256" key="13">
    <source>
        <dbReference type="ARBA" id="ARBA00023065"/>
    </source>
</evidence>
<feature type="transmembrane region" description="Helical" evidence="22">
    <location>
        <begin position="1001"/>
        <end position="1034"/>
    </location>
</feature>
<dbReference type="InterPro" id="IPR050599">
    <property type="entry name" value="VDCC_alpha-1_subunit"/>
</dbReference>
<dbReference type="Gene3D" id="1.20.120.350">
    <property type="entry name" value="Voltage-gated potassium channels. Chain C"/>
    <property type="match status" value="6"/>
</dbReference>
<feature type="transmembrane region" description="Helical" evidence="22">
    <location>
        <begin position="1236"/>
        <end position="1256"/>
    </location>
</feature>
<keyword evidence="5 20" id="KW-0109">Calcium transport</keyword>
<evidence type="ECO:0000256" key="14">
    <source>
        <dbReference type="ARBA" id="ARBA00023136"/>
    </source>
</evidence>
<feature type="transmembrane region" description="Helical" evidence="22">
    <location>
        <begin position="340"/>
        <end position="361"/>
    </location>
</feature>
<feature type="compositionally biased region" description="Polar residues" evidence="21">
    <location>
        <begin position="453"/>
        <end position="469"/>
    </location>
</feature>
<evidence type="ECO:0000256" key="17">
    <source>
        <dbReference type="ARBA" id="ARBA00036634"/>
    </source>
</evidence>
<keyword evidence="16" id="KW-0407">Ion channel</keyword>
<evidence type="ECO:0000256" key="4">
    <source>
        <dbReference type="ARBA" id="ARBA00022553"/>
    </source>
</evidence>
<reference evidence="24" key="2">
    <citation type="submission" date="2025-08" db="UniProtKB">
        <authorList>
            <consortium name="Ensembl"/>
        </authorList>
    </citation>
    <scope>IDENTIFICATION</scope>
</reference>
<dbReference type="GO" id="GO:0098703">
    <property type="term" value="P:calcium ion import across plasma membrane"/>
    <property type="evidence" value="ECO:0007669"/>
    <property type="project" value="TreeGrafter"/>
</dbReference>
<evidence type="ECO:0000313" key="25">
    <source>
        <dbReference type="Proteomes" id="UP000472266"/>
    </source>
</evidence>
<dbReference type="SMART" id="SM01062">
    <property type="entry name" value="Ca_chan_IQ"/>
    <property type="match status" value="1"/>
</dbReference>
<dbReference type="PRINTS" id="PR01636">
    <property type="entry name" value="LVDCCALPHA1D"/>
</dbReference>
<feature type="transmembrane region" description="Helical" evidence="22">
    <location>
        <begin position="1454"/>
        <end position="1477"/>
    </location>
</feature>
<dbReference type="Ensembl" id="ENSSHBT00005029444.1">
    <property type="protein sequence ID" value="ENSSHBP00005024747.1"/>
    <property type="gene ID" value="ENSSHBG00005009512.1"/>
</dbReference>
<feature type="transmembrane region" description="Helical" evidence="22">
    <location>
        <begin position="373"/>
        <end position="395"/>
    </location>
</feature>
<dbReference type="InterPro" id="IPR014873">
    <property type="entry name" value="VDCC_a1su_IQ"/>
</dbReference>
<gene>
    <name evidence="24" type="primary">CACNA1D</name>
</gene>
<dbReference type="GO" id="GO:0046872">
    <property type="term" value="F:metal ion binding"/>
    <property type="evidence" value="ECO:0007669"/>
    <property type="project" value="UniProtKB-KW"/>
</dbReference>
<evidence type="ECO:0000256" key="12">
    <source>
        <dbReference type="ARBA" id="ARBA00022989"/>
    </source>
</evidence>
<evidence type="ECO:0000256" key="5">
    <source>
        <dbReference type="ARBA" id="ARBA00022568"/>
    </source>
</evidence>
<dbReference type="FunFam" id="1.10.287.70:FF:000107">
    <property type="entry name" value="Voltage-dependent L-type calcium channel subunit alpha"/>
    <property type="match status" value="1"/>
</dbReference>
<keyword evidence="7 22" id="KW-0812">Transmembrane</keyword>
<keyword evidence="12 22" id="KW-1133">Transmembrane helix</keyword>
<feature type="transmembrane region" description="Helical" evidence="22">
    <location>
        <begin position="1126"/>
        <end position="1152"/>
    </location>
</feature>
<feature type="transmembrane region" description="Helical" evidence="22">
    <location>
        <begin position="895"/>
        <end position="913"/>
    </location>
</feature>
<evidence type="ECO:0000256" key="6">
    <source>
        <dbReference type="ARBA" id="ARBA00022673"/>
    </source>
</evidence>
<feature type="binding site" evidence="18">
    <location>
        <position position="1098"/>
    </location>
    <ligand>
        <name>Ca(2+)</name>
        <dbReference type="ChEBI" id="CHEBI:29108"/>
    </ligand>
</feature>
<feature type="transmembrane region" description="Helical" evidence="22">
    <location>
        <begin position="542"/>
        <end position="565"/>
    </location>
</feature>
<feature type="region of interest" description="Disordered" evidence="21">
    <location>
        <begin position="440"/>
        <end position="470"/>
    </location>
</feature>
<dbReference type="InterPro" id="IPR002077">
    <property type="entry name" value="VDCCAlpha1"/>
</dbReference>
<feature type="compositionally biased region" description="Polar residues" evidence="21">
    <location>
        <begin position="31"/>
        <end position="42"/>
    </location>
</feature>
<feature type="compositionally biased region" description="Polar residues" evidence="21">
    <location>
        <begin position="61"/>
        <end position="74"/>
    </location>
</feature>
<dbReference type="GeneTree" id="ENSGT00940000154839"/>
<dbReference type="PRINTS" id="PR00167">
    <property type="entry name" value="CACHANNEL"/>
</dbReference>
<dbReference type="Pfam" id="PF00520">
    <property type="entry name" value="Ion_trans"/>
    <property type="match status" value="5"/>
</dbReference>
<feature type="region of interest" description="Disordered" evidence="21">
    <location>
        <begin position="57"/>
        <end position="95"/>
    </location>
</feature>
<dbReference type="InterPro" id="IPR005821">
    <property type="entry name" value="Ion_trans_dom"/>
</dbReference>
<feature type="compositionally biased region" description="Basic and acidic residues" evidence="21">
    <location>
        <begin position="1789"/>
        <end position="1807"/>
    </location>
</feature>
<dbReference type="InterPro" id="IPR027359">
    <property type="entry name" value="Volt_channel_dom_sf"/>
</dbReference>
<dbReference type="InterPro" id="IPR031688">
    <property type="entry name" value="CAC1F_C"/>
</dbReference>
<accession>A0A672VDY8</accession>
<dbReference type="PRINTS" id="PR01630">
    <property type="entry name" value="LVDCCALPHA1"/>
</dbReference>
<feature type="domain" description="Voltage-dependent calcium channel alpha-1 subunit IQ" evidence="23">
    <location>
        <begin position="1611"/>
        <end position="1645"/>
    </location>
</feature>
<organism evidence="24 25">
    <name type="scientific">Strigops habroptila</name>
    <name type="common">Kakapo</name>
    <dbReference type="NCBI Taxonomy" id="2489341"/>
    <lineage>
        <taxon>Eukaryota</taxon>
        <taxon>Metazoa</taxon>
        <taxon>Chordata</taxon>
        <taxon>Craniata</taxon>
        <taxon>Vertebrata</taxon>
        <taxon>Euteleostomi</taxon>
        <taxon>Archelosauria</taxon>
        <taxon>Archosauria</taxon>
        <taxon>Dinosauria</taxon>
        <taxon>Saurischia</taxon>
        <taxon>Theropoda</taxon>
        <taxon>Coelurosauria</taxon>
        <taxon>Aves</taxon>
        <taxon>Neognathae</taxon>
        <taxon>Neoaves</taxon>
        <taxon>Telluraves</taxon>
        <taxon>Australaves</taxon>
        <taxon>Psittaciformes</taxon>
        <taxon>Psittacidae</taxon>
        <taxon>Strigops</taxon>
    </lineage>
</organism>
<keyword evidence="8 18" id="KW-0479">Metal-binding</keyword>
<feature type="transmembrane region" description="Helical" evidence="22">
    <location>
        <begin position="1084"/>
        <end position="1105"/>
    </location>
</feature>
<feature type="transmembrane region" description="Helical" evidence="22">
    <location>
        <begin position="864"/>
        <end position="883"/>
    </location>
</feature>
<feature type="region of interest" description="Disordered" evidence="21">
    <location>
        <begin position="800"/>
        <end position="823"/>
    </location>
</feature>
<evidence type="ECO:0000256" key="16">
    <source>
        <dbReference type="ARBA" id="ARBA00023303"/>
    </source>
</evidence>
<dbReference type="FunFam" id="1.20.120.350:FF:000051">
    <property type="entry name" value="Voltage-dependent L-type calcium channel subunit alpha"/>
    <property type="match status" value="1"/>
</dbReference>
<feature type="glycosylation site" description="N-linked (GlcNAc...) asparagine" evidence="19">
    <location>
        <position position="319"/>
    </location>
</feature>
<evidence type="ECO:0000256" key="18">
    <source>
        <dbReference type="PIRSR" id="PIRSR602077-1"/>
    </source>
</evidence>